<dbReference type="Pfam" id="PF00083">
    <property type="entry name" value="Sugar_tr"/>
    <property type="match status" value="1"/>
</dbReference>
<dbReference type="InterPro" id="IPR005829">
    <property type="entry name" value="Sugar_transporter_CS"/>
</dbReference>
<feature type="transmembrane region" description="Helical" evidence="9">
    <location>
        <begin position="319"/>
        <end position="340"/>
    </location>
</feature>
<feature type="transmembrane region" description="Helical" evidence="9">
    <location>
        <begin position="251"/>
        <end position="272"/>
    </location>
</feature>
<feature type="transmembrane region" description="Helical" evidence="9">
    <location>
        <begin position="106"/>
        <end position="128"/>
    </location>
</feature>
<comment type="subcellular location">
    <subcellularLocation>
        <location evidence="1">Cell membrane</location>
        <topology evidence="1">Multi-pass membrane protein</topology>
    </subcellularLocation>
</comment>
<evidence type="ECO:0000256" key="5">
    <source>
        <dbReference type="ARBA" id="ARBA00023136"/>
    </source>
</evidence>
<comment type="similarity">
    <text evidence="7">Belongs to the major facilitator superfamily. Sugar transporter (TC 2.A.1.1) family. Trehalose transporter subfamily.</text>
</comment>
<organism evidence="11 12">
    <name type="scientific">Folsomia candida</name>
    <name type="common">Springtail</name>
    <dbReference type="NCBI Taxonomy" id="158441"/>
    <lineage>
        <taxon>Eukaryota</taxon>
        <taxon>Metazoa</taxon>
        <taxon>Ecdysozoa</taxon>
        <taxon>Arthropoda</taxon>
        <taxon>Hexapoda</taxon>
        <taxon>Collembola</taxon>
        <taxon>Entomobryomorpha</taxon>
        <taxon>Isotomoidea</taxon>
        <taxon>Isotomidae</taxon>
        <taxon>Proisotominae</taxon>
        <taxon>Folsomia</taxon>
    </lineage>
</organism>
<feature type="transmembrane region" description="Helical" evidence="9">
    <location>
        <begin position="82"/>
        <end position="100"/>
    </location>
</feature>
<evidence type="ECO:0000256" key="9">
    <source>
        <dbReference type="SAM" id="Phobius"/>
    </source>
</evidence>
<gene>
    <name evidence="11" type="ORF">Fcan01_10945</name>
</gene>
<dbReference type="InterPro" id="IPR050549">
    <property type="entry name" value="MFS_Trehalose_Transporter"/>
</dbReference>
<feature type="transmembrane region" description="Helical" evidence="9">
    <location>
        <begin position="140"/>
        <end position="159"/>
    </location>
</feature>
<dbReference type="InterPro" id="IPR003663">
    <property type="entry name" value="Sugar/inositol_transpt"/>
</dbReference>
<evidence type="ECO:0000313" key="12">
    <source>
        <dbReference type="Proteomes" id="UP000198287"/>
    </source>
</evidence>
<name>A0A226EBN4_FOLCA</name>
<keyword evidence="6" id="KW-0325">Glycoprotein</keyword>
<dbReference type="FunFam" id="1.20.1250.20:FF:000055">
    <property type="entry name" value="Facilitated trehalose transporter Tret1-2 homolog"/>
    <property type="match status" value="1"/>
</dbReference>
<feature type="transmembrane region" description="Helical" evidence="9">
    <location>
        <begin position="388"/>
        <end position="408"/>
    </location>
</feature>
<dbReference type="PROSITE" id="PS00216">
    <property type="entry name" value="SUGAR_TRANSPORT_1"/>
    <property type="match status" value="1"/>
</dbReference>
<dbReference type="EMBL" id="LNIX01000005">
    <property type="protein sequence ID" value="OXA54181.1"/>
    <property type="molecule type" value="Genomic_DNA"/>
</dbReference>
<dbReference type="OrthoDB" id="4142200at2759"/>
<evidence type="ECO:0000256" key="6">
    <source>
        <dbReference type="ARBA" id="ARBA00023180"/>
    </source>
</evidence>
<evidence type="ECO:0000256" key="2">
    <source>
        <dbReference type="ARBA" id="ARBA00022475"/>
    </source>
</evidence>
<dbReference type="AlphaFoldDB" id="A0A226EBN4"/>
<evidence type="ECO:0000259" key="10">
    <source>
        <dbReference type="PROSITE" id="PS50850"/>
    </source>
</evidence>
<evidence type="ECO:0000256" key="1">
    <source>
        <dbReference type="ARBA" id="ARBA00004651"/>
    </source>
</evidence>
<reference evidence="11 12" key="1">
    <citation type="submission" date="2015-12" db="EMBL/GenBank/DDBJ databases">
        <title>The genome of Folsomia candida.</title>
        <authorList>
            <person name="Faddeeva A."/>
            <person name="Derks M.F."/>
            <person name="Anvar Y."/>
            <person name="Smit S."/>
            <person name="Van Straalen N."/>
            <person name="Roelofs D."/>
        </authorList>
    </citation>
    <scope>NUCLEOTIDE SEQUENCE [LARGE SCALE GENOMIC DNA]</scope>
    <source>
        <strain evidence="11 12">VU population</strain>
        <tissue evidence="11">Whole body</tissue>
    </source>
</reference>
<keyword evidence="5 9" id="KW-0472">Membrane</keyword>
<dbReference type="Gene3D" id="1.20.1250.20">
    <property type="entry name" value="MFS general substrate transporter like domains"/>
    <property type="match status" value="1"/>
</dbReference>
<accession>A0A226EBN4</accession>
<feature type="transmembrane region" description="Helical" evidence="9">
    <location>
        <begin position="292"/>
        <end position="312"/>
    </location>
</feature>
<protein>
    <submittedName>
        <fullName evidence="11">Facilitated trehalose transporter Tret1</fullName>
    </submittedName>
</protein>
<keyword evidence="12" id="KW-1185">Reference proteome</keyword>
<dbReference type="SUPFAM" id="SSF103473">
    <property type="entry name" value="MFS general substrate transporter"/>
    <property type="match status" value="1"/>
</dbReference>
<dbReference type="Proteomes" id="UP000198287">
    <property type="component" value="Unassembled WGS sequence"/>
</dbReference>
<dbReference type="GO" id="GO:0005886">
    <property type="term" value="C:plasma membrane"/>
    <property type="evidence" value="ECO:0007669"/>
    <property type="project" value="UniProtKB-SubCell"/>
</dbReference>
<dbReference type="InterPro" id="IPR005828">
    <property type="entry name" value="MFS_sugar_transport-like"/>
</dbReference>
<evidence type="ECO:0000256" key="3">
    <source>
        <dbReference type="ARBA" id="ARBA00022692"/>
    </source>
</evidence>
<dbReference type="PANTHER" id="PTHR48021">
    <property type="match status" value="1"/>
</dbReference>
<dbReference type="NCBIfam" id="TIGR00879">
    <property type="entry name" value="SP"/>
    <property type="match status" value="1"/>
</dbReference>
<comment type="caution">
    <text evidence="11">The sequence shown here is derived from an EMBL/GenBank/DDBJ whole genome shotgun (WGS) entry which is preliminary data.</text>
</comment>
<dbReference type="OMA" id="YHAAGDE"/>
<evidence type="ECO:0000256" key="8">
    <source>
        <dbReference type="RuleBase" id="RU003346"/>
    </source>
</evidence>
<keyword evidence="2" id="KW-1003">Cell membrane</keyword>
<dbReference type="PANTHER" id="PTHR48021:SF1">
    <property type="entry name" value="GH07001P-RELATED"/>
    <property type="match status" value="1"/>
</dbReference>
<evidence type="ECO:0000313" key="11">
    <source>
        <dbReference type="EMBL" id="OXA54181.1"/>
    </source>
</evidence>
<feature type="transmembrane region" description="Helical" evidence="9">
    <location>
        <begin position="352"/>
        <end position="376"/>
    </location>
</feature>
<feature type="transmembrane region" description="Helical" evidence="9">
    <location>
        <begin position="55"/>
        <end position="75"/>
    </location>
</feature>
<dbReference type="InterPro" id="IPR020846">
    <property type="entry name" value="MFS_dom"/>
</dbReference>
<feature type="domain" description="Major facilitator superfamily (MFS) profile" evidence="10">
    <location>
        <begin position="15"/>
        <end position="443"/>
    </location>
</feature>
<proteinExistence type="inferred from homology"/>
<keyword evidence="4 9" id="KW-1133">Transmembrane helix</keyword>
<dbReference type="PROSITE" id="PS50850">
    <property type="entry name" value="MFS"/>
    <property type="match status" value="1"/>
</dbReference>
<feature type="transmembrane region" description="Helical" evidence="9">
    <location>
        <begin position="165"/>
        <end position="186"/>
    </location>
</feature>
<evidence type="ECO:0000256" key="7">
    <source>
        <dbReference type="ARBA" id="ARBA00024348"/>
    </source>
</evidence>
<dbReference type="GO" id="GO:0022857">
    <property type="term" value="F:transmembrane transporter activity"/>
    <property type="evidence" value="ECO:0007669"/>
    <property type="project" value="InterPro"/>
</dbReference>
<keyword evidence="8" id="KW-0813">Transport</keyword>
<evidence type="ECO:0000256" key="4">
    <source>
        <dbReference type="ARBA" id="ARBA00022989"/>
    </source>
</evidence>
<feature type="transmembrane region" description="Helical" evidence="9">
    <location>
        <begin position="420"/>
        <end position="439"/>
    </location>
</feature>
<feature type="transmembrane region" description="Helical" evidence="9">
    <location>
        <begin position="15"/>
        <end position="35"/>
    </location>
</feature>
<dbReference type="PRINTS" id="PR00171">
    <property type="entry name" value="SUGRTRNSPORT"/>
</dbReference>
<keyword evidence="3 9" id="KW-0812">Transmembrane</keyword>
<sequence length="457" mass="49724">MMIFDPKILGVFRQLYATIAVNLGVFGLGTVIAWTSPGLSSLSQDFELSSVSISWITSIVNIGGLISCLSAGFVMDKLGRKLSATLATIPTLIGWLVLIFSRDVWMLYVSRFILGYATSFYGVVGPVLVGEISEPKIRGILSNMYGIFLTSGMLFSYAIGSFVDWKLLSIISAIIPVLQFVLLMFISESPRHLIHTGKREKAVECLAWYRGTTRLEDVQIELKSIPEETSKPENSVNSDLQPISIIHRANVIPLLLCVGLVFIEQLSGFAVIVSFTADIFKSAGHTANGNTLAIIFGGFQLLATALSCLLIDKTGRRPLLLMGEVGMAISLGFLGTYFYFYEKEGTVLLSSWAPVICLVVYIVMFSVGIGPISTTLMGEILPQSIRGVGSAICTAALRGSAFTITFAFDGVKEEVGSFGVFWTFTCVCIIGVISVYFWVPETKGKSLEDINSMFVKV</sequence>
<dbReference type="InterPro" id="IPR036259">
    <property type="entry name" value="MFS_trans_sf"/>
</dbReference>